<keyword evidence="2" id="KW-1185">Reference proteome</keyword>
<dbReference type="Proteomes" id="UP000814140">
    <property type="component" value="Unassembled WGS sequence"/>
</dbReference>
<protein>
    <submittedName>
        <fullName evidence="1">Uncharacterized protein</fullName>
    </submittedName>
</protein>
<feature type="non-terminal residue" evidence="1">
    <location>
        <position position="243"/>
    </location>
</feature>
<evidence type="ECO:0000313" key="1">
    <source>
        <dbReference type="EMBL" id="KAI0059318.1"/>
    </source>
</evidence>
<reference evidence="1" key="2">
    <citation type="journal article" date="2022" name="New Phytol.">
        <title>Evolutionary transition to the ectomycorrhizal habit in the genomes of a hyperdiverse lineage of mushroom-forming fungi.</title>
        <authorList>
            <person name="Looney B."/>
            <person name="Miyauchi S."/>
            <person name="Morin E."/>
            <person name="Drula E."/>
            <person name="Courty P.E."/>
            <person name="Kohler A."/>
            <person name="Kuo A."/>
            <person name="LaButti K."/>
            <person name="Pangilinan J."/>
            <person name="Lipzen A."/>
            <person name="Riley R."/>
            <person name="Andreopoulos W."/>
            <person name="He G."/>
            <person name="Johnson J."/>
            <person name="Nolan M."/>
            <person name="Tritt A."/>
            <person name="Barry K.W."/>
            <person name="Grigoriev I.V."/>
            <person name="Nagy L.G."/>
            <person name="Hibbett D."/>
            <person name="Henrissat B."/>
            <person name="Matheny P.B."/>
            <person name="Labbe J."/>
            <person name="Martin F.M."/>
        </authorList>
    </citation>
    <scope>NUCLEOTIDE SEQUENCE</scope>
    <source>
        <strain evidence="1">HHB10654</strain>
    </source>
</reference>
<dbReference type="EMBL" id="MU277227">
    <property type="protein sequence ID" value="KAI0059318.1"/>
    <property type="molecule type" value="Genomic_DNA"/>
</dbReference>
<evidence type="ECO:0000313" key="2">
    <source>
        <dbReference type="Proteomes" id="UP000814140"/>
    </source>
</evidence>
<proteinExistence type="predicted"/>
<feature type="non-terminal residue" evidence="1">
    <location>
        <position position="1"/>
    </location>
</feature>
<gene>
    <name evidence="1" type="ORF">BV25DRAFT_1780889</name>
</gene>
<accession>A0ACB8STY6</accession>
<organism evidence="1 2">
    <name type="scientific">Artomyces pyxidatus</name>
    <dbReference type="NCBI Taxonomy" id="48021"/>
    <lineage>
        <taxon>Eukaryota</taxon>
        <taxon>Fungi</taxon>
        <taxon>Dikarya</taxon>
        <taxon>Basidiomycota</taxon>
        <taxon>Agaricomycotina</taxon>
        <taxon>Agaricomycetes</taxon>
        <taxon>Russulales</taxon>
        <taxon>Auriscalpiaceae</taxon>
        <taxon>Artomyces</taxon>
    </lineage>
</organism>
<sequence>IHHRSVEPTVDTISFYVVFMSYHIQPRSVRAYLSGICNQLEHVYPAVREIRKHPMVVRTLTGCMKLYNSPPTRKEPLTFEHLAHVLRNNPNPTHNDLLFRAILFSGFFALHRLGELTDHDRIELRSSRKTIMRATVAMQPRTYSYVLPGHKADRFFDGNIVIIPARDDIVDPLKVFTAYLASRDSLFSLQPALFLTARGAIPTRAWFISRLRKFFPAAIAGHSMRAGGATFYASEGWPDDRIQ</sequence>
<reference evidence="1" key="1">
    <citation type="submission" date="2021-03" db="EMBL/GenBank/DDBJ databases">
        <authorList>
            <consortium name="DOE Joint Genome Institute"/>
            <person name="Ahrendt S."/>
            <person name="Looney B.P."/>
            <person name="Miyauchi S."/>
            <person name="Morin E."/>
            <person name="Drula E."/>
            <person name="Courty P.E."/>
            <person name="Chicoki N."/>
            <person name="Fauchery L."/>
            <person name="Kohler A."/>
            <person name="Kuo A."/>
            <person name="Labutti K."/>
            <person name="Pangilinan J."/>
            <person name="Lipzen A."/>
            <person name="Riley R."/>
            <person name="Andreopoulos W."/>
            <person name="He G."/>
            <person name="Johnson J."/>
            <person name="Barry K.W."/>
            <person name="Grigoriev I.V."/>
            <person name="Nagy L."/>
            <person name="Hibbett D."/>
            <person name="Henrissat B."/>
            <person name="Matheny P.B."/>
            <person name="Labbe J."/>
            <person name="Martin F."/>
        </authorList>
    </citation>
    <scope>NUCLEOTIDE SEQUENCE</scope>
    <source>
        <strain evidence="1">HHB10654</strain>
    </source>
</reference>
<name>A0ACB8STY6_9AGAM</name>
<comment type="caution">
    <text evidence="1">The sequence shown here is derived from an EMBL/GenBank/DDBJ whole genome shotgun (WGS) entry which is preliminary data.</text>
</comment>